<dbReference type="PANTHER" id="PTHR28272">
    <property type="entry name" value="RIBONUCLEASES P/MRP PROTEIN SUBUNIT POP3"/>
    <property type="match status" value="1"/>
</dbReference>
<reference evidence="2 3" key="1">
    <citation type="submission" date="2024-03" db="EMBL/GenBank/DDBJ databases">
        <title>Genome-scale model development and genomic sequencing of the oleaginous clade Lipomyces.</title>
        <authorList>
            <consortium name="Lawrence Berkeley National Laboratory"/>
            <person name="Czajka J.J."/>
            <person name="Han Y."/>
            <person name="Kim J."/>
            <person name="Mondo S.J."/>
            <person name="Hofstad B.A."/>
            <person name="Robles A."/>
            <person name="Haridas S."/>
            <person name="Riley R."/>
            <person name="LaButti K."/>
            <person name="Pangilinan J."/>
            <person name="Andreopoulos W."/>
            <person name="Lipzen A."/>
            <person name="Yan J."/>
            <person name="Wang M."/>
            <person name="Ng V."/>
            <person name="Grigoriev I.V."/>
            <person name="Spatafora J.W."/>
            <person name="Magnuson J.K."/>
            <person name="Baker S.E."/>
            <person name="Pomraning K.R."/>
        </authorList>
    </citation>
    <scope>NUCLEOTIDE SEQUENCE [LARGE SCALE GENOMIC DNA]</scope>
    <source>
        <strain evidence="2 3">Phaff 52-87</strain>
    </source>
</reference>
<dbReference type="Proteomes" id="UP001498771">
    <property type="component" value="Unassembled WGS sequence"/>
</dbReference>
<dbReference type="PANTHER" id="PTHR28272:SF1">
    <property type="entry name" value="RIBONUCLEASES P_MRP PROTEIN SUBUNIT POP3"/>
    <property type="match status" value="1"/>
</dbReference>
<dbReference type="Pfam" id="PF08228">
    <property type="entry name" value="RNase_P_pop3"/>
    <property type="match status" value="1"/>
</dbReference>
<feature type="compositionally biased region" description="Low complexity" evidence="1">
    <location>
        <begin position="272"/>
        <end position="290"/>
    </location>
</feature>
<gene>
    <name evidence="2" type="ORF">BZA70DRAFT_311659</name>
</gene>
<comment type="caution">
    <text evidence="2">The sequence shown here is derived from an EMBL/GenBank/DDBJ whole genome shotgun (WGS) entry which is preliminary data.</text>
</comment>
<evidence type="ECO:0000256" key="1">
    <source>
        <dbReference type="SAM" id="MobiDB-lite"/>
    </source>
</evidence>
<accession>A0ABR1F2A1</accession>
<dbReference type="InterPro" id="IPR013241">
    <property type="entry name" value="RNase_P_Pop3"/>
</dbReference>
<protein>
    <submittedName>
        <fullName evidence="2">Uncharacterized protein</fullName>
    </submittedName>
</protein>
<organism evidence="2 3">
    <name type="scientific">Myxozyma melibiosi</name>
    <dbReference type="NCBI Taxonomy" id="54550"/>
    <lineage>
        <taxon>Eukaryota</taxon>
        <taxon>Fungi</taxon>
        <taxon>Dikarya</taxon>
        <taxon>Ascomycota</taxon>
        <taxon>Saccharomycotina</taxon>
        <taxon>Lipomycetes</taxon>
        <taxon>Lipomycetales</taxon>
        <taxon>Lipomycetaceae</taxon>
        <taxon>Myxozyma</taxon>
    </lineage>
</organism>
<evidence type="ECO:0000313" key="2">
    <source>
        <dbReference type="EMBL" id="KAK7203979.1"/>
    </source>
</evidence>
<dbReference type="EMBL" id="JBBJBU010000009">
    <property type="protein sequence ID" value="KAK7203979.1"/>
    <property type="molecule type" value="Genomic_DNA"/>
</dbReference>
<feature type="region of interest" description="Disordered" evidence="1">
    <location>
        <begin position="245"/>
        <end position="302"/>
    </location>
</feature>
<feature type="region of interest" description="Disordered" evidence="1">
    <location>
        <begin position="66"/>
        <end position="86"/>
    </location>
</feature>
<sequence length="302" mass="33376">MSQAGAKRKAPEPIAEPKRKAVYRPLLDNPLVKVQWPEIPTNEGQLYLDLLCGLLRPLQPYIAEKSNHSHKSTAKAHDSQSQGKHHRPDVLAHLTLGINKSTQALESQTSEIYISSSYATKNHKTFNRAAKIKNPVTALFVARHDITPAILVSHFLMLSVTASPRVKVVTLPRKSMETISSFSGIAELGVVGVRKDCPNAEMLFQALEKVDYVSAPWGLPGENRNSGGYQGLNLKTIATTMPIIQKQQKNQKQNQSQSQGQGHIATTMPIIQKQKNQKNQNQGQGQSQGQTLKQVQNKKEIS</sequence>
<evidence type="ECO:0000313" key="3">
    <source>
        <dbReference type="Proteomes" id="UP001498771"/>
    </source>
</evidence>
<feature type="compositionally biased region" description="Low complexity" evidence="1">
    <location>
        <begin position="245"/>
        <end position="262"/>
    </location>
</feature>
<dbReference type="GeneID" id="90040474"/>
<dbReference type="RefSeq" id="XP_064767012.1">
    <property type="nucleotide sequence ID" value="XM_064914962.1"/>
</dbReference>
<name>A0ABR1F2A1_9ASCO</name>
<proteinExistence type="predicted"/>
<keyword evidence="3" id="KW-1185">Reference proteome</keyword>